<feature type="region of interest" description="Disordered" evidence="3">
    <location>
        <begin position="255"/>
        <end position="280"/>
    </location>
</feature>
<feature type="compositionally biased region" description="Polar residues" evidence="3">
    <location>
        <begin position="124"/>
        <end position="135"/>
    </location>
</feature>
<feature type="region of interest" description="Disordered" evidence="3">
    <location>
        <begin position="626"/>
        <end position="666"/>
    </location>
</feature>
<dbReference type="EMBL" id="MU853933">
    <property type="protein sequence ID" value="KAK3935236.1"/>
    <property type="molecule type" value="Genomic_DNA"/>
</dbReference>
<dbReference type="Proteomes" id="UP001303473">
    <property type="component" value="Unassembled WGS sequence"/>
</dbReference>
<sequence length="666" mass="72455">LASTVGVDPDSKSGKKISRKAIQNVSVKKACLTIQEPGAPLALRLQANLLHGVSKVYDEQCSHMLNDAARIKSQLEISFANVSPQAGRVKPGQIALSDDAEFDIGMLIPASDLENEVSGRPVESQASQHRSSSQYSPLGLKSFRLSSGGSIGLFNDMRSSTDRNAINLPAHVAYPRKPWEIDDNVFKEDEDLAIMEDWGVEILPDGTCVPSPALPTLPAPGKQDDAARGENEDSPILGEAPVPVLFGDSEILPDAEAFPSRREGDSRAAPTARKPRQRKPPIITDVVTQIPLRVYKSWDTNYLAMTEQKREARDRAKAAREQKKIRFGPFYHGMMGVEHLPDGHPLKETWGASAIRAMNEKWAAQRTQDIEGHQAAPEQGRHDVREGADRHGKRRAMHGVLGLDAEEAQRRVRPRLDQSSYGHADDDIMGLGYDTEAEVARRAESALPDFTSPDIPKSSPYVSGGQKRARRPSSRLGLTSPLQGRGSILQEAERFTDQSFLTSANSLMPPLGSASLRSSFGGDLMTGVGDVSSDPVLTGGAPLTQECRGLMDLAEKAATKHGDLRYDDDGKFREWVDLDDMIDPTKTLRADAALAFANLLTLASKGLVKVEQENEYERGMIRVGVDLPDAGQGRSDGENNNASYDVPSSSSPGHRSVYTIPDSDTD</sequence>
<dbReference type="InterPro" id="IPR039781">
    <property type="entry name" value="Rad21/Rec8-like"/>
</dbReference>
<accession>A0AAN6MXC6</accession>
<keyword evidence="6" id="KW-1185">Reference proteome</keyword>
<dbReference type="PANTHER" id="PTHR12585">
    <property type="entry name" value="SCC1 / RAD21 FAMILY MEMBER"/>
    <property type="match status" value="1"/>
</dbReference>
<feature type="compositionally biased region" description="Basic and acidic residues" evidence="3">
    <location>
        <begin position="379"/>
        <end position="390"/>
    </location>
</feature>
<evidence type="ECO:0000256" key="2">
    <source>
        <dbReference type="ARBA" id="ARBA00023242"/>
    </source>
</evidence>
<comment type="caution">
    <text evidence="5">The sequence shown here is derived from an EMBL/GenBank/DDBJ whole genome shotgun (WGS) entry which is preliminary data.</text>
</comment>
<feature type="region of interest" description="Disordered" evidence="3">
    <location>
        <begin position="370"/>
        <end position="393"/>
    </location>
</feature>
<evidence type="ECO:0000256" key="1">
    <source>
        <dbReference type="ARBA" id="ARBA00004123"/>
    </source>
</evidence>
<feature type="region of interest" description="Disordered" evidence="3">
    <location>
        <begin position="115"/>
        <end position="135"/>
    </location>
</feature>
<feature type="non-terminal residue" evidence="5">
    <location>
        <position position="1"/>
    </location>
</feature>
<dbReference type="Pfam" id="PF04825">
    <property type="entry name" value="Rad21_Rec8_N"/>
    <property type="match status" value="1"/>
</dbReference>
<dbReference type="AlphaFoldDB" id="A0AAN6MXC6"/>
<feature type="region of interest" description="Disordered" evidence="3">
    <location>
        <begin position="211"/>
        <end position="241"/>
    </location>
</feature>
<dbReference type="GO" id="GO:0007064">
    <property type="term" value="P:mitotic sister chromatid cohesion"/>
    <property type="evidence" value="ECO:0007669"/>
    <property type="project" value="TreeGrafter"/>
</dbReference>
<evidence type="ECO:0000313" key="6">
    <source>
        <dbReference type="Proteomes" id="UP001303473"/>
    </source>
</evidence>
<evidence type="ECO:0000313" key="5">
    <source>
        <dbReference type="EMBL" id="KAK3935236.1"/>
    </source>
</evidence>
<feature type="region of interest" description="Disordered" evidence="3">
    <location>
        <begin position="445"/>
        <end position="483"/>
    </location>
</feature>
<dbReference type="CDD" id="cd21789">
    <property type="entry name" value="Rad21_Rec8_M_SpRec8p-like"/>
    <property type="match status" value="1"/>
</dbReference>
<evidence type="ECO:0000256" key="3">
    <source>
        <dbReference type="SAM" id="MobiDB-lite"/>
    </source>
</evidence>
<keyword evidence="2" id="KW-0539">Nucleus</keyword>
<dbReference type="GO" id="GO:0005634">
    <property type="term" value="C:nucleus"/>
    <property type="evidence" value="ECO:0007669"/>
    <property type="project" value="UniProtKB-SubCell"/>
</dbReference>
<organism evidence="5 6">
    <name type="scientific">Diplogelasinospora grovesii</name>
    <dbReference type="NCBI Taxonomy" id="303347"/>
    <lineage>
        <taxon>Eukaryota</taxon>
        <taxon>Fungi</taxon>
        <taxon>Dikarya</taxon>
        <taxon>Ascomycota</taxon>
        <taxon>Pezizomycotina</taxon>
        <taxon>Sordariomycetes</taxon>
        <taxon>Sordariomycetidae</taxon>
        <taxon>Sordariales</taxon>
        <taxon>Diplogelasinosporaceae</taxon>
        <taxon>Diplogelasinospora</taxon>
    </lineage>
</organism>
<feature type="compositionally biased region" description="Basic and acidic residues" evidence="3">
    <location>
        <begin position="222"/>
        <end position="231"/>
    </location>
</feature>
<dbReference type="GO" id="GO:0003682">
    <property type="term" value="F:chromatin binding"/>
    <property type="evidence" value="ECO:0007669"/>
    <property type="project" value="TreeGrafter"/>
</dbReference>
<gene>
    <name evidence="5" type="ORF">QBC46DRAFT_272221</name>
</gene>
<name>A0AAN6MXC6_9PEZI</name>
<reference evidence="6" key="1">
    <citation type="journal article" date="2023" name="Mol. Phylogenet. Evol.">
        <title>Genome-scale phylogeny and comparative genomics of the fungal order Sordariales.</title>
        <authorList>
            <person name="Hensen N."/>
            <person name="Bonometti L."/>
            <person name="Westerberg I."/>
            <person name="Brannstrom I.O."/>
            <person name="Guillou S."/>
            <person name="Cros-Aarteil S."/>
            <person name="Calhoun S."/>
            <person name="Haridas S."/>
            <person name="Kuo A."/>
            <person name="Mondo S."/>
            <person name="Pangilinan J."/>
            <person name="Riley R."/>
            <person name="LaButti K."/>
            <person name="Andreopoulos B."/>
            <person name="Lipzen A."/>
            <person name="Chen C."/>
            <person name="Yan M."/>
            <person name="Daum C."/>
            <person name="Ng V."/>
            <person name="Clum A."/>
            <person name="Steindorff A."/>
            <person name="Ohm R.A."/>
            <person name="Martin F."/>
            <person name="Silar P."/>
            <person name="Natvig D.O."/>
            <person name="Lalanne C."/>
            <person name="Gautier V."/>
            <person name="Ament-Velasquez S.L."/>
            <person name="Kruys A."/>
            <person name="Hutchinson M.I."/>
            <person name="Powell A.J."/>
            <person name="Barry K."/>
            <person name="Miller A.N."/>
            <person name="Grigoriev I.V."/>
            <person name="Debuchy R."/>
            <person name="Gladieux P."/>
            <person name="Hiltunen Thoren M."/>
            <person name="Johannesson H."/>
        </authorList>
    </citation>
    <scope>NUCLEOTIDE SEQUENCE [LARGE SCALE GENOMIC DNA]</scope>
    <source>
        <strain evidence="6">CBS 340.73</strain>
    </source>
</reference>
<proteinExistence type="predicted"/>
<feature type="domain" description="Rad21/Rec8-like protein N-terminal" evidence="4">
    <location>
        <begin position="14"/>
        <end position="83"/>
    </location>
</feature>
<feature type="compositionally biased region" description="Polar residues" evidence="3">
    <location>
        <begin position="638"/>
        <end position="653"/>
    </location>
</feature>
<dbReference type="PANTHER" id="PTHR12585:SF70">
    <property type="entry name" value="RAD21_REC8 N TERMINAL DOMAIN PROTEIN (AFU_ORTHOLOGUE AFUA_6G02900)"/>
    <property type="match status" value="1"/>
</dbReference>
<dbReference type="GO" id="GO:0030892">
    <property type="term" value="C:mitotic cohesin complex"/>
    <property type="evidence" value="ECO:0007669"/>
    <property type="project" value="TreeGrafter"/>
</dbReference>
<dbReference type="InterPro" id="IPR006910">
    <property type="entry name" value="Rad21_Rec8_N"/>
</dbReference>
<evidence type="ECO:0000259" key="4">
    <source>
        <dbReference type="Pfam" id="PF04825"/>
    </source>
</evidence>
<comment type="subcellular location">
    <subcellularLocation>
        <location evidence="1">Nucleus</location>
    </subcellularLocation>
</comment>
<protein>
    <submittedName>
        <fullName evidence="5">Rec8 like protein-domain-containing protein</fullName>
    </submittedName>
</protein>